<gene>
    <name evidence="15" type="ORF">PBRA_007442</name>
    <name evidence="16" type="ORF">PLBR_LOCUS5180</name>
</gene>
<dbReference type="PANTHER" id="PTHR12787:SF0">
    <property type="entry name" value="RIBOSOMAL RNA-PROCESSING PROTEIN 8"/>
    <property type="match status" value="1"/>
</dbReference>
<evidence type="ECO:0000313" key="15">
    <source>
        <dbReference type="EMBL" id="CEO99709.1"/>
    </source>
</evidence>
<evidence type="ECO:0000256" key="5">
    <source>
        <dbReference type="ARBA" id="ARBA00022552"/>
    </source>
</evidence>
<feature type="region of interest" description="Disordered" evidence="14">
    <location>
        <begin position="32"/>
        <end position="60"/>
    </location>
</feature>
<evidence type="ECO:0000313" key="18">
    <source>
        <dbReference type="Proteomes" id="UP000290189"/>
    </source>
</evidence>
<name>A0A0G4IX74_PLABS</name>
<reference evidence="15 17" key="1">
    <citation type="submission" date="2015-02" db="EMBL/GenBank/DDBJ databases">
        <authorList>
            <person name="Chooi Y.-H."/>
        </authorList>
    </citation>
    <scope>NUCLEOTIDE SEQUENCE [LARGE SCALE GENOMIC DNA]</scope>
    <source>
        <strain evidence="15">E3</strain>
    </source>
</reference>
<reference evidence="16 18" key="2">
    <citation type="submission" date="2018-03" db="EMBL/GenBank/DDBJ databases">
        <authorList>
            <person name="Fogelqvist J."/>
        </authorList>
    </citation>
    <scope>NUCLEOTIDE SEQUENCE [LARGE SCALE GENOMIC DNA]</scope>
</reference>
<dbReference type="EMBL" id="OVEO01000008">
    <property type="protein sequence ID" value="SPQ97965.1"/>
    <property type="molecule type" value="Genomic_DNA"/>
</dbReference>
<dbReference type="OrthoDB" id="10258825at2759"/>
<evidence type="ECO:0000313" key="16">
    <source>
        <dbReference type="EMBL" id="SPQ97965.1"/>
    </source>
</evidence>
<evidence type="ECO:0000256" key="2">
    <source>
        <dbReference type="ARBA" id="ARBA00006301"/>
    </source>
</evidence>
<dbReference type="EC" id="2.1.1.-" evidence="13"/>
<comment type="function">
    <text evidence="13">Probable methyltransferase required to silence rDNA.</text>
</comment>
<evidence type="ECO:0000256" key="6">
    <source>
        <dbReference type="ARBA" id="ARBA00022603"/>
    </source>
</evidence>
<evidence type="ECO:0000256" key="9">
    <source>
        <dbReference type="ARBA" id="ARBA00022853"/>
    </source>
</evidence>
<dbReference type="CDD" id="cd02440">
    <property type="entry name" value="AdoMet_MTases"/>
    <property type="match status" value="1"/>
</dbReference>
<dbReference type="SUPFAM" id="SSF53335">
    <property type="entry name" value="S-adenosyl-L-methionine-dependent methyltransferases"/>
    <property type="match status" value="1"/>
</dbReference>
<dbReference type="GO" id="GO:0006325">
    <property type="term" value="P:chromatin organization"/>
    <property type="evidence" value="ECO:0007669"/>
    <property type="project" value="UniProtKB-KW"/>
</dbReference>
<keyword evidence="16" id="KW-0496">Mitochondrion</keyword>
<dbReference type="GO" id="GO:0008168">
    <property type="term" value="F:methyltransferase activity"/>
    <property type="evidence" value="ECO:0007669"/>
    <property type="project" value="UniProtKB-KW"/>
</dbReference>
<dbReference type="Proteomes" id="UP000039324">
    <property type="component" value="Unassembled WGS sequence"/>
</dbReference>
<dbReference type="GO" id="GO:0005730">
    <property type="term" value="C:nucleolus"/>
    <property type="evidence" value="ECO:0007669"/>
    <property type="project" value="UniProtKB-SubCell"/>
</dbReference>
<geneLocation type="mitochondrion" evidence="16"/>
<keyword evidence="5 13" id="KW-0698">rRNA processing</keyword>
<dbReference type="Proteomes" id="UP000290189">
    <property type="component" value="Unassembled WGS sequence"/>
</dbReference>
<evidence type="ECO:0000256" key="10">
    <source>
        <dbReference type="ARBA" id="ARBA00023015"/>
    </source>
</evidence>
<dbReference type="Gene3D" id="1.10.10.2150">
    <property type="entry name" value="Ribosomal RNA-processing protein 8, N-terminal domain"/>
    <property type="match status" value="1"/>
</dbReference>
<dbReference type="OMA" id="KWPTNPL"/>
<evidence type="ECO:0000256" key="7">
    <source>
        <dbReference type="ARBA" id="ARBA00022679"/>
    </source>
</evidence>
<evidence type="ECO:0000256" key="4">
    <source>
        <dbReference type="ARBA" id="ARBA00022491"/>
    </source>
</evidence>
<dbReference type="Pfam" id="PF05148">
    <property type="entry name" value="Methyltransf_8"/>
    <property type="match status" value="1"/>
</dbReference>
<dbReference type="EMBL" id="CDSF01000092">
    <property type="protein sequence ID" value="CEO99709.1"/>
    <property type="molecule type" value="Genomic_DNA"/>
</dbReference>
<dbReference type="PANTHER" id="PTHR12787">
    <property type="entry name" value="RIBOSOMAL RNA-PROCESSING PROTEIN 8"/>
    <property type="match status" value="1"/>
</dbReference>
<keyword evidence="8 13" id="KW-0949">S-adenosyl-L-methionine</keyword>
<keyword evidence="11" id="KW-0804">Transcription</keyword>
<evidence type="ECO:0000256" key="13">
    <source>
        <dbReference type="RuleBase" id="RU365074"/>
    </source>
</evidence>
<dbReference type="InterPro" id="IPR029063">
    <property type="entry name" value="SAM-dependent_MTases_sf"/>
</dbReference>
<keyword evidence="12 13" id="KW-0539">Nucleus</keyword>
<organism evidence="15 17">
    <name type="scientific">Plasmodiophora brassicae</name>
    <name type="common">Clubroot disease agent</name>
    <dbReference type="NCBI Taxonomy" id="37360"/>
    <lineage>
        <taxon>Eukaryota</taxon>
        <taxon>Sar</taxon>
        <taxon>Rhizaria</taxon>
        <taxon>Endomyxa</taxon>
        <taxon>Phytomyxea</taxon>
        <taxon>Plasmodiophorida</taxon>
        <taxon>Plasmodiophoridae</taxon>
        <taxon>Plasmodiophora</taxon>
    </lineage>
</organism>
<comment type="subcellular location">
    <subcellularLocation>
        <location evidence="1 13">Nucleus</location>
        <location evidence="1 13">Nucleolus</location>
    </subcellularLocation>
</comment>
<evidence type="ECO:0000256" key="12">
    <source>
        <dbReference type="ARBA" id="ARBA00023242"/>
    </source>
</evidence>
<keyword evidence="7 13" id="KW-0808">Transferase</keyword>
<evidence type="ECO:0000313" key="17">
    <source>
        <dbReference type="Proteomes" id="UP000039324"/>
    </source>
</evidence>
<evidence type="ECO:0000256" key="8">
    <source>
        <dbReference type="ARBA" id="ARBA00022691"/>
    </source>
</evidence>
<evidence type="ECO:0000256" key="14">
    <source>
        <dbReference type="SAM" id="MobiDB-lite"/>
    </source>
</evidence>
<protein>
    <recommendedName>
        <fullName evidence="3 13">Ribosomal RNA-processing protein 8</fullName>
        <ecNumber evidence="13">2.1.1.-</ecNumber>
    </recommendedName>
</protein>
<dbReference type="FunFam" id="1.10.10.2150:FF:000001">
    <property type="entry name" value="Ribosomal RNA-processing protein 8"/>
    <property type="match status" value="1"/>
</dbReference>
<proteinExistence type="inferred from homology"/>
<dbReference type="STRING" id="37360.A0A0G4IX74"/>
<keyword evidence="6 13" id="KW-0489">Methyltransferase</keyword>
<keyword evidence="9" id="KW-0156">Chromatin regulator</keyword>
<dbReference type="InterPro" id="IPR007823">
    <property type="entry name" value="RRP8"/>
</dbReference>
<dbReference type="InterPro" id="IPR042036">
    <property type="entry name" value="RRP8_N"/>
</dbReference>
<keyword evidence="4" id="KW-0678">Repressor</keyword>
<dbReference type="GO" id="GO:0006364">
    <property type="term" value="P:rRNA processing"/>
    <property type="evidence" value="ECO:0007669"/>
    <property type="project" value="UniProtKB-UniRule"/>
</dbReference>
<keyword evidence="17" id="KW-1185">Reference proteome</keyword>
<dbReference type="AlphaFoldDB" id="A0A0G4IX74"/>
<sequence length="286" mass="31828">MVGGTVDAAATSKRYRAVRKRLLAERAAARTTSTRVPLIQPRTAPPKRTEERRSGATSVSAAAFQDRIRARLQCLNASKFRWLNEVLYTSPSERSLQVFQDHPEHFDIYHRGFADQVDKWPTNPVDTVIAALRQQPPDRAIGDFGCGTAKLAQAFPDRTVHSFDLVAVNRFVTAADIANVPLDDGSLDIAVFCLSLMGTNWWQFIREANRVLKTNGALKIIEVKSRIPDARAFIDAVASAGFHFQRSDDRNKMFVGFDFLKTAPAPDQAAPSGLQSVLKPCLYKKR</sequence>
<dbReference type="FunFam" id="3.40.50.150:FF:000068">
    <property type="entry name" value="Ribosomal RNA-processing protein 8"/>
    <property type="match status" value="1"/>
</dbReference>
<dbReference type="GO" id="GO:0032259">
    <property type="term" value="P:methylation"/>
    <property type="evidence" value="ECO:0007669"/>
    <property type="project" value="UniProtKB-KW"/>
</dbReference>
<evidence type="ECO:0000256" key="11">
    <source>
        <dbReference type="ARBA" id="ARBA00023163"/>
    </source>
</evidence>
<evidence type="ECO:0000256" key="1">
    <source>
        <dbReference type="ARBA" id="ARBA00004604"/>
    </source>
</evidence>
<keyword evidence="10" id="KW-0805">Transcription regulation</keyword>
<comment type="similarity">
    <text evidence="2 13">Belongs to the methyltransferase superfamily. RRP8 family.</text>
</comment>
<accession>A0A0G4IX74</accession>
<evidence type="ECO:0000256" key="3">
    <source>
        <dbReference type="ARBA" id="ARBA00020203"/>
    </source>
</evidence>
<dbReference type="Gene3D" id="3.40.50.150">
    <property type="entry name" value="Vaccinia Virus protein VP39"/>
    <property type="match status" value="1"/>
</dbReference>